<dbReference type="NCBIfam" id="TIGR01167">
    <property type="entry name" value="LPXTG_anchor"/>
    <property type="match status" value="1"/>
</dbReference>
<feature type="compositionally biased region" description="Low complexity" evidence="5">
    <location>
        <begin position="811"/>
        <end position="822"/>
    </location>
</feature>
<evidence type="ECO:0000256" key="4">
    <source>
        <dbReference type="ARBA" id="ARBA00023088"/>
    </source>
</evidence>
<dbReference type="InterPro" id="IPR022263">
    <property type="entry name" value="KxYKxGKxW"/>
</dbReference>
<dbReference type="Pfam" id="PF00746">
    <property type="entry name" value="Gram_pos_anchor"/>
    <property type="match status" value="1"/>
</dbReference>
<keyword evidence="3" id="KW-0732">Signal</keyword>
<dbReference type="SUPFAM" id="SSF52058">
    <property type="entry name" value="L domain-like"/>
    <property type="match status" value="1"/>
</dbReference>
<feature type="domain" description="Ig-like" evidence="8">
    <location>
        <begin position="581"/>
        <end position="646"/>
    </location>
</feature>
<dbReference type="Proteomes" id="UP001597244">
    <property type="component" value="Unassembled WGS sequence"/>
</dbReference>
<feature type="region of interest" description="Disordered" evidence="5">
    <location>
        <begin position="803"/>
        <end position="823"/>
    </location>
</feature>
<dbReference type="InterPro" id="IPR013783">
    <property type="entry name" value="Ig-like_fold"/>
</dbReference>
<proteinExistence type="predicted"/>
<feature type="compositionally biased region" description="Polar residues" evidence="5">
    <location>
        <begin position="78"/>
        <end position="110"/>
    </location>
</feature>
<keyword evidence="1" id="KW-0134">Cell wall</keyword>
<accession>A0ABW4DMP4</accession>
<dbReference type="InterPro" id="IPR019931">
    <property type="entry name" value="LPXTG_anchor"/>
</dbReference>
<dbReference type="InterPro" id="IPR022038">
    <property type="entry name" value="Ig-like_bact"/>
</dbReference>
<evidence type="ECO:0000256" key="6">
    <source>
        <dbReference type="SAM" id="Phobius"/>
    </source>
</evidence>
<dbReference type="InterPro" id="IPR032675">
    <property type="entry name" value="LRR_dom_sf"/>
</dbReference>
<keyword evidence="6" id="KW-0472">Membrane</keyword>
<dbReference type="RefSeq" id="WP_125577098.1">
    <property type="nucleotide sequence ID" value="NZ_JBHTOF010000025.1"/>
</dbReference>
<evidence type="ECO:0000313" key="10">
    <source>
        <dbReference type="Proteomes" id="UP001597244"/>
    </source>
</evidence>
<dbReference type="InterPro" id="IPR053139">
    <property type="entry name" value="Surface_bspA-like"/>
</dbReference>
<protein>
    <submittedName>
        <fullName evidence="9">Bacterial Ig-like domain-containing protein</fullName>
    </submittedName>
</protein>
<keyword evidence="10" id="KW-1185">Reference proteome</keyword>
<feature type="domain" description="Ig-like" evidence="8">
    <location>
        <begin position="497"/>
        <end position="573"/>
    </location>
</feature>
<comment type="caution">
    <text evidence="9">The sequence shown here is derived from an EMBL/GenBank/DDBJ whole genome shotgun (WGS) entry which is preliminary data.</text>
</comment>
<sequence>MRNFGERKVHFKMYKAGKFWVVAGIAIISLGIIAPAVPAFAATDQSAISQVNSSSAETATSSKDATEAEQASLDKDTSASTSNAAITVSKSDSSTDQVKNSSSDTSAVQKTTTVSLKQQAKAMAPATTAETDYSYTTNTDGTLTITGYTGAETALTIPSTIDGKTVTAIGAQALWFKNLTSVVIPDSVITIGDQAFNGNELTNVQLSANLQTIGSAAFIRNPLTSIVIPDTVTTIGSFAFEDNKLAGTLNIPAQVTTIGESAFAGNKIESITLPTGLQTISDSAFANNLISSLTLPNSLQTIGDSAFINNYISSLTLPDGLQSIGSNAFYNNGLANQPGEHFVIPASVTSIGDQAFAYNQLVGVDVLGDLTTAGTGIFYMNGLQYLSSVNALYGNDQNGMIGTAPVNSLPNGTPVPVNGKIPVDGYIPYIYVNGKLLTAEIENYTPGVIVAGNYLQLPMNADGSTINQFMFMVTYSDAAGNFMFGRVVMSGVLNILAHNSTIYTSDDWSAADNFDSGVNNTFTQEGVLQTSQLSIGDLSISGTVDTKTPGDYDVIYSYGPESARQSTTITVTVKADQTAVTTKNSDLYVGDKWTAEDNFASATDKDGHSIDLADVMVEGSVDTTKAGTYTVTYSYGGKTSTATVIVKADQTAVTAKNSDLYVGDKWTAEDNFVGATDKDGHSIDFADVTVKGSVDTTKAGTYTITYSYGGKTATATITVSPRMNSVQLVGHDLTQQVGSKHPTAQAFVTKAIDGLGADVTAQVTADFSQVDWSHSGDYVVTLTVAGQTSRVYLHLTAVPTIPEPAKPSVPNHNNQNNSHDQQTTLPQTNEAKSMGMVIIGLLSLIGSAFGFEFTMRKKTNRD</sequence>
<keyword evidence="6" id="KW-1133">Transmembrane helix</keyword>
<evidence type="ECO:0000256" key="2">
    <source>
        <dbReference type="ARBA" id="ARBA00022525"/>
    </source>
</evidence>
<evidence type="ECO:0000259" key="8">
    <source>
        <dbReference type="Pfam" id="PF07523"/>
    </source>
</evidence>
<dbReference type="Gene3D" id="3.80.10.10">
    <property type="entry name" value="Ribonuclease Inhibitor"/>
    <property type="match status" value="2"/>
</dbReference>
<feature type="region of interest" description="Disordered" evidence="5">
    <location>
        <begin position="54"/>
        <end position="110"/>
    </location>
</feature>
<feature type="domain" description="Ig-like" evidence="8">
    <location>
        <begin position="653"/>
        <end position="719"/>
    </location>
</feature>
<dbReference type="EMBL" id="JBHTOF010000025">
    <property type="protein sequence ID" value="MFD1465158.1"/>
    <property type="molecule type" value="Genomic_DNA"/>
</dbReference>
<feature type="compositionally biased region" description="Polar residues" evidence="5">
    <location>
        <begin position="54"/>
        <end position="63"/>
    </location>
</feature>
<name>A0ABW4DMP4_9LACO</name>
<keyword evidence="2" id="KW-0964">Secreted</keyword>
<feature type="domain" description="Gram-positive cocci surface proteins LPxTG" evidence="7">
    <location>
        <begin position="819"/>
        <end position="851"/>
    </location>
</feature>
<organism evidence="9 10">
    <name type="scientific">Lapidilactobacillus mulanensis</name>
    <dbReference type="NCBI Taxonomy" id="2485999"/>
    <lineage>
        <taxon>Bacteria</taxon>
        <taxon>Bacillati</taxon>
        <taxon>Bacillota</taxon>
        <taxon>Bacilli</taxon>
        <taxon>Lactobacillales</taxon>
        <taxon>Lactobacillaceae</taxon>
        <taxon>Lapidilactobacillus</taxon>
    </lineage>
</organism>
<dbReference type="Pfam" id="PF19258">
    <property type="entry name" value="KxYKxGKxW_sig"/>
    <property type="match status" value="1"/>
</dbReference>
<dbReference type="Pfam" id="PF07523">
    <property type="entry name" value="Big_3"/>
    <property type="match status" value="3"/>
</dbReference>
<evidence type="ECO:0000259" key="7">
    <source>
        <dbReference type="Pfam" id="PF00746"/>
    </source>
</evidence>
<evidence type="ECO:0000256" key="5">
    <source>
        <dbReference type="SAM" id="MobiDB-lite"/>
    </source>
</evidence>
<dbReference type="Pfam" id="PF13306">
    <property type="entry name" value="LRR_5"/>
    <property type="match status" value="1"/>
</dbReference>
<evidence type="ECO:0000256" key="1">
    <source>
        <dbReference type="ARBA" id="ARBA00022512"/>
    </source>
</evidence>
<feature type="transmembrane region" description="Helical" evidence="6">
    <location>
        <begin position="833"/>
        <end position="851"/>
    </location>
</feature>
<dbReference type="PANTHER" id="PTHR45661:SF3">
    <property type="entry name" value="IG-LIKE DOMAIN-CONTAINING PROTEIN"/>
    <property type="match status" value="1"/>
</dbReference>
<keyword evidence="6" id="KW-0812">Transmembrane</keyword>
<reference evidence="10" key="1">
    <citation type="journal article" date="2019" name="Int. J. Syst. Evol. Microbiol.">
        <title>The Global Catalogue of Microorganisms (GCM) 10K type strain sequencing project: providing services to taxonomists for standard genome sequencing and annotation.</title>
        <authorList>
            <consortium name="The Broad Institute Genomics Platform"/>
            <consortium name="The Broad Institute Genome Sequencing Center for Infectious Disease"/>
            <person name="Wu L."/>
            <person name="Ma J."/>
        </authorList>
    </citation>
    <scope>NUCLEOTIDE SEQUENCE [LARGE SCALE GENOMIC DNA]</scope>
    <source>
        <strain evidence="10">CCM 8951</strain>
    </source>
</reference>
<dbReference type="PANTHER" id="PTHR45661">
    <property type="entry name" value="SURFACE ANTIGEN"/>
    <property type="match status" value="1"/>
</dbReference>
<evidence type="ECO:0000313" key="9">
    <source>
        <dbReference type="EMBL" id="MFD1465158.1"/>
    </source>
</evidence>
<evidence type="ECO:0000256" key="3">
    <source>
        <dbReference type="ARBA" id="ARBA00022729"/>
    </source>
</evidence>
<keyword evidence="4" id="KW-0572">Peptidoglycan-anchor</keyword>
<dbReference type="Gene3D" id="2.60.40.10">
    <property type="entry name" value="Immunoglobulins"/>
    <property type="match status" value="3"/>
</dbReference>
<gene>
    <name evidence="9" type="ORF">ACFQ4L_03510</name>
</gene>
<dbReference type="NCBIfam" id="TIGR03715">
    <property type="entry name" value="KxYKxGKxW"/>
    <property type="match status" value="1"/>
</dbReference>
<dbReference type="InterPro" id="IPR026906">
    <property type="entry name" value="LRR_5"/>
</dbReference>